<organism evidence="2 3">
    <name type="scientific">Massilia timonae CCUG 45783</name>
    <dbReference type="NCBI Taxonomy" id="883126"/>
    <lineage>
        <taxon>Bacteria</taxon>
        <taxon>Pseudomonadati</taxon>
        <taxon>Pseudomonadota</taxon>
        <taxon>Betaproteobacteria</taxon>
        <taxon>Burkholderiales</taxon>
        <taxon>Oxalobacteraceae</taxon>
        <taxon>Telluria group</taxon>
        <taxon>Massilia</taxon>
    </lineage>
</organism>
<dbReference type="PATRIC" id="fig|883126.3.peg.2691"/>
<keyword evidence="1" id="KW-0732">Signal</keyword>
<dbReference type="HOGENOM" id="CLU_2666826_0_0_4"/>
<dbReference type="RefSeq" id="WP_005667154.1">
    <property type="nucleotide sequence ID" value="NZ_JH992923.1"/>
</dbReference>
<dbReference type="InterPro" id="IPR011059">
    <property type="entry name" value="Metal-dep_hydrolase_composite"/>
</dbReference>
<name>K9DCL6_9BURK</name>
<feature type="chain" id="PRO_5003925956" description="Amidohydrolase 3 domain-containing protein" evidence="1">
    <location>
        <begin position="23"/>
        <end position="75"/>
    </location>
</feature>
<proteinExistence type="predicted"/>
<sequence>MSRLLHCVVLAFLFASCQGALGQQRALLIQNAHVVSLDPQQGDRREADVLVRDGRIVAVGPELEAAGPSGSMRAA</sequence>
<evidence type="ECO:0008006" key="4">
    <source>
        <dbReference type="Google" id="ProtNLM"/>
    </source>
</evidence>
<dbReference type="PROSITE" id="PS51257">
    <property type="entry name" value="PROKAR_LIPOPROTEIN"/>
    <property type="match status" value="1"/>
</dbReference>
<dbReference type="GO" id="GO:0016810">
    <property type="term" value="F:hydrolase activity, acting on carbon-nitrogen (but not peptide) bonds"/>
    <property type="evidence" value="ECO:0007669"/>
    <property type="project" value="InterPro"/>
</dbReference>
<dbReference type="AlphaFoldDB" id="K9DCL6"/>
<dbReference type="Proteomes" id="UP000009874">
    <property type="component" value="Unassembled WGS sequence"/>
</dbReference>
<evidence type="ECO:0000313" key="2">
    <source>
        <dbReference type="EMBL" id="EKU81973.1"/>
    </source>
</evidence>
<reference evidence="2 3" key="1">
    <citation type="submission" date="2012-09" db="EMBL/GenBank/DDBJ databases">
        <title>The Genome Sequence of Massilia timonae CCUG 45783.</title>
        <authorList>
            <consortium name="The Broad Institute Genome Sequencing Platform"/>
            <person name="Earl A."/>
            <person name="Ward D."/>
            <person name="Feldgarden M."/>
            <person name="Gevers D."/>
            <person name="Huys G."/>
            <person name="Walker B."/>
            <person name="Young S.K."/>
            <person name="Zeng Q."/>
            <person name="Gargeya S."/>
            <person name="Fitzgerald M."/>
            <person name="Haas B."/>
            <person name="Abouelleil A."/>
            <person name="Alvarado L."/>
            <person name="Arachchi H.M."/>
            <person name="Berlin A.M."/>
            <person name="Chapman S.B."/>
            <person name="Goldberg J."/>
            <person name="Griggs A."/>
            <person name="Gujja S."/>
            <person name="Hansen M."/>
            <person name="Howarth C."/>
            <person name="Imamovic A."/>
            <person name="Larimer J."/>
            <person name="McCowen C."/>
            <person name="Montmayeur A."/>
            <person name="Murphy C."/>
            <person name="Neiman D."/>
            <person name="Pearson M."/>
            <person name="Priest M."/>
            <person name="Roberts A."/>
            <person name="Saif S."/>
            <person name="Shea T."/>
            <person name="Sisk P."/>
            <person name="Sykes S."/>
            <person name="Wortman J."/>
            <person name="Nusbaum C."/>
            <person name="Birren B."/>
        </authorList>
    </citation>
    <scope>NUCLEOTIDE SEQUENCE [LARGE SCALE GENOMIC DNA]</scope>
    <source>
        <strain evidence="2 3">CCUG 45783</strain>
    </source>
</reference>
<protein>
    <recommendedName>
        <fullName evidence="4">Amidohydrolase 3 domain-containing protein</fullName>
    </recommendedName>
</protein>
<feature type="signal peptide" evidence="1">
    <location>
        <begin position="1"/>
        <end position="22"/>
    </location>
</feature>
<comment type="caution">
    <text evidence="2">The sequence shown here is derived from an EMBL/GenBank/DDBJ whole genome shotgun (WGS) entry which is preliminary data.</text>
</comment>
<gene>
    <name evidence="2" type="ORF">HMPREF9710_02666</name>
</gene>
<dbReference type="EMBL" id="AGZI01000033">
    <property type="protein sequence ID" value="EKU81973.1"/>
    <property type="molecule type" value="Genomic_DNA"/>
</dbReference>
<dbReference type="OrthoDB" id="9787621at2"/>
<evidence type="ECO:0000313" key="3">
    <source>
        <dbReference type="Proteomes" id="UP000009874"/>
    </source>
</evidence>
<keyword evidence="3" id="KW-1185">Reference proteome</keyword>
<dbReference type="SUPFAM" id="SSF51338">
    <property type="entry name" value="Composite domain of metallo-dependent hydrolases"/>
    <property type="match status" value="1"/>
</dbReference>
<accession>K9DCL6</accession>
<evidence type="ECO:0000256" key="1">
    <source>
        <dbReference type="SAM" id="SignalP"/>
    </source>
</evidence>
<dbReference type="Gene3D" id="2.30.40.10">
    <property type="entry name" value="Urease, subunit C, domain 1"/>
    <property type="match status" value="1"/>
</dbReference>